<dbReference type="PROSITE" id="PS51257">
    <property type="entry name" value="PROKAR_LIPOPROTEIN"/>
    <property type="match status" value="1"/>
</dbReference>
<dbReference type="InterPro" id="IPR007730">
    <property type="entry name" value="SPOR-like_dom"/>
</dbReference>
<evidence type="ECO:0000256" key="1">
    <source>
        <dbReference type="SAM" id="SignalP"/>
    </source>
</evidence>
<reference evidence="3 4" key="1">
    <citation type="submission" date="2017-03" db="EMBL/GenBank/DDBJ databases">
        <authorList>
            <person name="Afonso C.L."/>
            <person name="Miller P.J."/>
            <person name="Scott M.A."/>
            <person name="Spackman E."/>
            <person name="Goraichik I."/>
            <person name="Dimitrov K.M."/>
            <person name="Suarez D.L."/>
            <person name="Swayne D.E."/>
        </authorList>
    </citation>
    <scope>NUCLEOTIDE SEQUENCE [LARGE SCALE GENOMIC DNA]</scope>
    <source>
        <strain evidence="3 4">CECT 7066</strain>
    </source>
</reference>
<evidence type="ECO:0000313" key="4">
    <source>
        <dbReference type="Proteomes" id="UP000193870"/>
    </source>
</evidence>
<feature type="chain" id="PRO_5011008913" evidence="1">
    <location>
        <begin position="24"/>
        <end position="249"/>
    </location>
</feature>
<sequence length="249" mass="26546">MTHPGRATHLAARVLLLCLGVLAAGCIRGGDDAADSGPIATQRLVERDVEAPEIFQTTERGLWDGRPSLGGVWVAHPDTQDPERVVIRNEDTGRFVIGALFRRDRDAAGPALQVSSDAAEALGMRAGEPATLNVTALRREDPAVETPRPATEDTPAAIVEPAPVAPPPQPSTLDRPFIQIGIFSQESNANDTAEAFRDIGVAPSVERQTSSGNTFYRVIVGPAANETERDALLAKVKEMGFSDAYFIGQ</sequence>
<dbReference type="InterPro" id="IPR036680">
    <property type="entry name" value="SPOR-like_sf"/>
</dbReference>
<dbReference type="SUPFAM" id="SSF110997">
    <property type="entry name" value="Sporulation related repeat"/>
    <property type="match status" value="1"/>
</dbReference>
<proteinExistence type="predicted"/>
<evidence type="ECO:0000313" key="3">
    <source>
        <dbReference type="EMBL" id="SLN35698.1"/>
    </source>
</evidence>
<keyword evidence="4" id="KW-1185">Reference proteome</keyword>
<gene>
    <name evidence="3" type="ORF">PAM7066_01499</name>
</gene>
<dbReference type="STRING" id="315423.SAMN04488020_103220"/>
<feature type="signal peptide" evidence="1">
    <location>
        <begin position="1"/>
        <end position="23"/>
    </location>
</feature>
<evidence type="ECO:0000259" key="2">
    <source>
        <dbReference type="PROSITE" id="PS51724"/>
    </source>
</evidence>
<dbReference type="PROSITE" id="PS51724">
    <property type="entry name" value="SPOR"/>
    <property type="match status" value="1"/>
</dbReference>
<protein>
    <submittedName>
        <fullName evidence="3">Sporulation related domain protein</fullName>
    </submittedName>
</protein>
<feature type="domain" description="SPOR" evidence="2">
    <location>
        <begin position="170"/>
        <end position="249"/>
    </location>
</feature>
<dbReference type="GO" id="GO:0042834">
    <property type="term" value="F:peptidoglycan binding"/>
    <property type="evidence" value="ECO:0007669"/>
    <property type="project" value="InterPro"/>
</dbReference>
<dbReference type="EMBL" id="FWFV01000003">
    <property type="protein sequence ID" value="SLN35698.1"/>
    <property type="molecule type" value="Genomic_DNA"/>
</dbReference>
<name>A0A1Y5SA44_9RHOB</name>
<dbReference type="Gene3D" id="3.30.70.1070">
    <property type="entry name" value="Sporulation related repeat"/>
    <property type="match status" value="1"/>
</dbReference>
<dbReference type="AlphaFoldDB" id="A0A1Y5SA44"/>
<dbReference type="Proteomes" id="UP000193870">
    <property type="component" value="Unassembled WGS sequence"/>
</dbReference>
<dbReference type="OrthoDB" id="9766672at2"/>
<organism evidence="3 4">
    <name type="scientific">Palleronia marisminoris</name>
    <dbReference type="NCBI Taxonomy" id="315423"/>
    <lineage>
        <taxon>Bacteria</taxon>
        <taxon>Pseudomonadati</taxon>
        <taxon>Pseudomonadota</taxon>
        <taxon>Alphaproteobacteria</taxon>
        <taxon>Rhodobacterales</taxon>
        <taxon>Roseobacteraceae</taxon>
        <taxon>Palleronia</taxon>
    </lineage>
</organism>
<dbReference type="Pfam" id="PF05036">
    <property type="entry name" value="SPOR"/>
    <property type="match status" value="1"/>
</dbReference>
<dbReference type="RefSeq" id="WP_085853502.1">
    <property type="nucleotide sequence ID" value="NZ_FOPF01000003.1"/>
</dbReference>
<keyword evidence="1" id="KW-0732">Signal</keyword>
<accession>A0A1Y5SA44</accession>